<dbReference type="EMBL" id="LPUY01000079">
    <property type="protein sequence ID" value="KUP92078.1"/>
    <property type="molecule type" value="Genomic_DNA"/>
</dbReference>
<feature type="signal peptide" evidence="1">
    <location>
        <begin position="1"/>
        <end position="16"/>
    </location>
</feature>
<proteinExistence type="predicted"/>
<dbReference type="Proteomes" id="UP000068382">
    <property type="component" value="Unassembled WGS sequence"/>
</dbReference>
<dbReference type="OrthoDB" id="7689766at2"/>
<feature type="chain" id="PRO_5007288583" evidence="1">
    <location>
        <begin position="17"/>
        <end position="150"/>
    </location>
</feature>
<evidence type="ECO:0000256" key="1">
    <source>
        <dbReference type="SAM" id="SignalP"/>
    </source>
</evidence>
<accession>A0A132BUL1</accession>
<reference evidence="2 3" key="1">
    <citation type="submission" date="2015-12" db="EMBL/GenBank/DDBJ databases">
        <title>Genome sequence of the marine Rhodobacteraceae strain O3.65, Candidatus Tritonibacter horizontis.</title>
        <authorList>
            <person name="Poehlein A."/>
            <person name="Giebel H.A."/>
            <person name="Voget S."/>
            <person name="Brinkhoff T."/>
        </authorList>
    </citation>
    <scope>NUCLEOTIDE SEQUENCE [LARGE SCALE GENOMIC DNA]</scope>
    <source>
        <strain evidence="2 3">O3.65</strain>
    </source>
</reference>
<keyword evidence="3" id="KW-1185">Reference proteome</keyword>
<dbReference type="AlphaFoldDB" id="A0A132BUL1"/>
<dbReference type="RefSeq" id="WP_068245568.1">
    <property type="nucleotide sequence ID" value="NZ_LPUY01000079.1"/>
</dbReference>
<gene>
    <name evidence="2" type="ORF">TRIHO_30970</name>
</gene>
<evidence type="ECO:0000313" key="2">
    <source>
        <dbReference type="EMBL" id="KUP92078.1"/>
    </source>
</evidence>
<organism evidence="2 3">
    <name type="scientific">Tritonibacter horizontis</name>
    <dbReference type="NCBI Taxonomy" id="1768241"/>
    <lineage>
        <taxon>Bacteria</taxon>
        <taxon>Pseudomonadati</taxon>
        <taxon>Pseudomonadota</taxon>
        <taxon>Alphaproteobacteria</taxon>
        <taxon>Rhodobacterales</taxon>
        <taxon>Paracoccaceae</taxon>
        <taxon>Tritonibacter</taxon>
    </lineage>
</organism>
<name>A0A132BUL1_9RHOB</name>
<protein>
    <submittedName>
        <fullName evidence="2">Uncharacterized protein</fullName>
    </submittedName>
</protein>
<keyword evidence="1" id="KW-0732">Signal</keyword>
<evidence type="ECO:0000313" key="3">
    <source>
        <dbReference type="Proteomes" id="UP000068382"/>
    </source>
</evidence>
<sequence>MLPSNLTFRAAWSALAGLLVVAGCGAPLTTGQAPDFYATQAQARIYALDATSFEVVPPIGAEGAAYWCAAADFARHRLGAGWSQDIYVQKGRADSVVNGRIETVTFTLDPTARAEPLTLIRRAYGFKPGDRFSLSTAEGFCRELEPLPFL</sequence>
<comment type="caution">
    <text evidence="2">The sequence shown here is derived from an EMBL/GenBank/DDBJ whole genome shotgun (WGS) entry which is preliminary data.</text>
</comment>